<protein>
    <submittedName>
        <fullName evidence="2">Uncharacterized protein</fullName>
    </submittedName>
</protein>
<gene>
    <name evidence="2" type="ORF">AMS68_004027</name>
</gene>
<dbReference type="Proteomes" id="UP000503462">
    <property type="component" value="Chromosome 3"/>
</dbReference>
<sequence>MSEALHPGLPQEGGLTALRPLAQDATAGSVPPVEETLMKAVFCVPLVESPWPKRRGQCGGQAQPFYHHAESSMRSILSALAWQLHCSARWMPWAVVGSVPYDRSDRRISK</sequence>
<name>A0A6H0XVN8_9PEZI</name>
<proteinExistence type="predicted"/>
<reference evidence="2 3" key="1">
    <citation type="journal article" date="2016" name="Sci. Rep.">
        <title>Peltaster fructicola genome reveals evolution from an invasive phytopathogen to an ectophytic parasite.</title>
        <authorList>
            <person name="Xu C."/>
            <person name="Chen H."/>
            <person name="Gleason M.L."/>
            <person name="Xu J.R."/>
            <person name="Liu H."/>
            <person name="Zhang R."/>
            <person name="Sun G."/>
        </authorList>
    </citation>
    <scope>NUCLEOTIDE SEQUENCE [LARGE SCALE GENOMIC DNA]</scope>
    <source>
        <strain evidence="2 3">LNHT1506</strain>
    </source>
</reference>
<organism evidence="2 3">
    <name type="scientific">Peltaster fructicola</name>
    <dbReference type="NCBI Taxonomy" id="286661"/>
    <lineage>
        <taxon>Eukaryota</taxon>
        <taxon>Fungi</taxon>
        <taxon>Dikarya</taxon>
        <taxon>Ascomycota</taxon>
        <taxon>Pezizomycotina</taxon>
        <taxon>Dothideomycetes</taxon>
        <taxon>Dothideomycetes incertae sedis</taxon>
        <taxon>Peltaster</taxon>
    </lineage>
</organism>
<keyword evidence="3" id="KW-1185">Reference proteome</keyword>
<evidence type="ECO:0000313" key="2">
    <source>
        <dbReference type="EMBL" id="QIW98509.1"/>
    </source>
</evidence>
<feature type="region of interest" description="Disordered" evidence="1">
    <location>
        <begin position="1"/>
        <end position="20"/>
    </location>
</feature>
<accession>A0A6H0XVN8</accession>
<dbReference type="EMBL" id="CP051141">
    <property type="protein sequence ID" value="QIW98509.1"/>
    <property type="molecule type" value="Genomic_DNA"/>
</dbReference>
<evidence type="ECO:0000313" key="3">
    <source>
        <dbReference type="Proteomes" id="UP000503462"/>
    </source>
</evidence>
<evidence type="ECO:0000256" key="1">
    <source>
        <dbReference type="SAM" id="MobiDB-lite"/>
    </source>
</evidence>
<dbReference type="AlphaFoldDB" id="A0A6H0XVN8"/>